<reference evidence="1 2" key="1">
    <citation type="journal article" date="2016" name="Nat. Commun.">
        <title>Thousands of microbial genomes shed light on interconnected biogeochemical processes in an aquifer system.</title>
        <authorList>
            <person name="Anantharaman K."/>
            <person name="Brown C.T."/>
            <person name="Hug L.A."/>
            <person name="Sharon I."/>
            <person name="Castelle C.J."/>
            <person name="Probst A.J."/>
            <person name="Thomas B.C."/>
            <person name="Singh A."/>
            <person name="Wilkins M.J."/>
            <person name="Karaoz U."/>
            <person name="Brodie E.L."/>
            <person name="Williams K.H."/>
            <person name="Hubbard S.S."/>
            <person name="Banfield J.F."/>
        </authorList>
    </citation>
    <scope>NUCLEOTIDE SEQUENCE [LARGE SCALE GENOMIC DNA]</scope>
</reference>
<gene>
    <name evidence="1" type="ORF">A2493_03590</name>
</gene>
<dbReference type="Proteomes" id="UP000178349">
    <property type="component" value="Unassembled WGS sequence"/>
</dbReference>
<dbReference type="AlphaFoldDB" id="A0A1F6NRH7"/>
<dbReference type="EMBL" id="MFQW01000013">
    <property type="protein sequence ID" value="OGH86547.1"/>
    <property type="molecule type" value="Genomic_DNA"/>
</dbReference>
<sequence length="110" mass="13115">MELTPEQKQREAFLLEEIALPEKLRKEEKEFARIIREKILESSTEDDFLQIIEELQKNSKDIKDTVGLSSKNDLYLKFGDTEYNVKIFIKPRKTHEKDDGIEYFLYISKN</sequence>
<comment type="caution">
    <text evidence="1">The sequence shown here is derived from an EMBL/GenBank/DDBJ whole genome shotgun (WGS) entry which is preliminary data.</text>
</comment>
<organism evidence="1 2">
    <name type="scientific">Candidatus Magasanikbacteria bacterium RIFOXYC12_FULL_33_11</name>
    <dbReference type="NCBI Taxonomy" id="1798701"/>
    <lineage>
        <taxon>Bacteria</taxon>
        <taxon>Candidatus Magasanikiibacteriota</taxon>
    </lineage>
</organism>
<name>A0A1F6NRH7_9BACT</name>
<proteinExistence type="predicted"/>
<evidence type="ECO:0000313" key="2">
    <source>
        <dbReference type="Proteomes" id="UP000178349"/>
    </source>
</evidence>
<protein>
    <submittedName>
        <fullName evidence="1">Uncharacterized protein</fullName>
    </submittedName>
</protein>
<evidence type="ECO:0000313" key="1">
    <source>
        <dbReference type="EMBL" id="OGH86547.1"/>
    </source>
</evidence>
<accession>A0A1F6NRH7</accession>